<feature type="domain" description="Helicase C-terminal" evidence="7">
    <location>
        <begin position="318"/>
        <end position="471"/>
    </location>
</feature>
<dbReference type="EMBL" id="ACOU01000002">
    <property type="protein sequence ID" value="EKX74278.1"/>
    <property type="molecule type" value="Genomic_DNA"/>
</dbReference>
<dbReference type="PANTHER" id="PTHR24031">
    <property type="entry name" value="RNA HELICASE"/>
    <property type="match status" value="1"/>
</dbReference>
<gene>
    <name evidence="8" type="ORF">BEWA_043190</name>
</gene>
<keyword evidence="5 8" id="KW-0347">Helicase</keyword>
<dbReference type="GO" id="GO:0005524">
    <property type="term" value="F:ATP binding"/>
    <property type="evidence" value="ECO:0007669"/>
    <property type="project" value="UniProtKB-UniRule"/>
</dbReference>
<dbReference type="OrthoDB" id="10256233at2759"/>
<evidence type="ECO:0000313" key="9">
    <source>
        <dbReference type="Proteomes" id="UP000031512"/>
    </source>
</evidence>
<evidence type="ECO:0000256" key="6">
    <source>
        <dbReference type="SAM" id="MobiDB-lite"/>
    </source>
</evidence>
<dbReference type="VEuPathDB" id="PiroplasmaDB:BEWA_043190"/>
<keyword evidence="4 5" id="KW-0694">RNA-binding</keyword>
<feature type="region of interest" description="Disordered" evidence="6">
    <location>
        <begin position="582"/>
        <end position="607"/>
    </location>
</feature>
<dbReference type="SUPFAM" id="SSF52540">
    <property type="entry name" value="P-loop containing nucleoside triphosphate hydrolases"/>
    <property type="match status" value="1"/>
</dbReference>
<dbReference type="EC" id="3.6.4.13" evidence="5"/>
<comment type="caution">
    <text evidence="8">The sequence shown here is derived from an EMBL/GenBank/DDBJ whole genome shotgun (WGS) entry which is preliminary data.</text>
</comment>
<keyword evidence="3 5" id="KW-0067">ATP-binding</keyword>
<comment type="domain">
    <text evidence="5">The Q motif is unique to and characteristic of the DEAD box family of RNA helicases and controls ATP binding and hydrolysis.</text>
</comment>
<evidence type="ECO:0000313" key="8">
    <source>
        <dbReference type="EMBL" id="EKX74278.1"/>
    </source>
</evidence>
<feature type="compositionally biased region" description="Basic and acidic residues" evidence="6">
    <location>
        <begin position="584"/>
        <end position="593"/>
    </location>
</feature>
<dbReference type="RefSeq" id="XP_004833730.1">
    <property type="nucleotide sequence ID" value="XM_004833673.1"/>
</dbReference>
<dbReference type="InterPro" id="IPR027417">
    <property type="entry name" value="P-loop_NTPase"/>
</dbReference>
<reference evidence="8 9" key="1">
    <citation type="journal article" date="2012" name="BMC Genomics">
        <title>Comparative genomic analysis and phylogenetic position of Theileria equi.</title>
        <authorList>
            <person name="Kappmeyer L.S."/>
            <person name="Thiagarajan M."/>
            <person name="Herndon D.R."/>
            <person name="Ramsay J.D."/>
            <person name="Caler E."/>
            <person name="Djikeng A."/>
            <person name="Gillespie J.J."/>
            <person name="Lau A.O."/>
            <person name="Roalson E.H."/>
            <person name="Silva J.C."/>
            <person name="Silva M.G."/>
            <person name="Suarez C.E."/>
            <person name="Ueti M.W."/>
            <person name="Nene V.M."/>
            <person name="Mealey R.H."/>
            <person name="Knowles D.P."/>
            <person name="Brayton K.A."/>
        </authorList>
    </citation>
    <scope>NUCLEOTIDE SEQUENCE [LARGE SCALE GENOMIC DNA]</scope>
    <source>
        <strain evidence="8 9">WA</strain>
    </source>
</reference>
<dbReference type="GeneID" id="15807726"/>
<dbReference type="SMART" id="SM00490">
    <property type="entry name" value="HELICc"/>
    <property type="match status" value="1"/>
</dbReference>
<evidence type="ECO:0000259" key="7">
    <source>
        <dbReference type="PROSITE" id="PS51194"/>
    </source>
</evidence>
<dbReference type="Pfam" id="PF00271">
    <property type="entry name" value="Helicase_C"/>
    <property type="match status" value="1"/>
</dbReference>
<dbReference type="Gene3D" id="3.40.50.300">
    <property type="entry name" value="P-loop containing nucleotide triphosphate hydrolases"/>
    <property type="match status" value="2"/>
</dbReference>
<dbReference type="AlphaFoldDB" id="L1LGN6"/>
<evidence type="ECO:0000256" key="4">
    <source>
        <dbReference type="ARBA" id="ARBA00022884"/>
    </source>
</evidence>
<name>L1LGN6_THEEQ</name>
<organism evidence="8 9">
    <name type="scientific">Theileria equi strain WA</name>
    <dbReference type="NCBI Taxonomy" id="1537102"/>
    <lineage>
        <taxon>Eukaryota</taxon>
        <taxon>Sar</taxon>
        <taxon>Alveolata</taxon>
        <taxon>Apicomplexa</taxon>
        <taxon>Aconoidasida</taxon>
        <taxon>Piroplasmida</taxon>
        <taxon>Theileriidae</taxon>
        <taxon>Theileria</taxon>
    </lineage>
</organism>
<dbReference type="eggNOG" id="KOG0331">
    <property type="taxonomic scope" value="Eukaryota"/>
</dbReference>
<dbReference type="GO" id="GO:0003724">
    <property type="term" value="F:RNA helicase activity"/>
    <property type="evidence" value="ECO:0007669"/>
    <property type="project" value="UniProtKB-EC"/>
</dbReference>
<keyword evidence="9" id="KW-1185">Reference proteome</keyword>
<dbReference type="InterPro" id="IPR011545">
    <property type="entry name" value="DEAD/DEAH_box_helicase_dom"/>
</dbReference>
<dbReference type="KEGG" id="beq:BEWA_043190"/>
<proteinExistence type="inferred from homology"/>
<sequence>MFSTSSERHSADDKTGILADKTNYKGMDEFQMKIKSWITNNSDVNNGKERKSNENSVGRKEFTSDNVLLVIGNKKTGKTHSYLTGLSELINAERYSMNAVFSREEYRAKLIAHQSLKRKNAMPKDLRKINGLPKFDWNGMIVPIAMVIVPSREMGLNIFNMALKLRIRSKMIVGGEGYKKQSAIIGGAMRIVDKNNKENVDLVIATPEMLLRAFKGRFEDLRINVGHLRFMIVEEADLLCEPIYIDQMSGILNLVSSSRLFAMYLTSTKTEPLETFIRQAHSICSDGENSINTILHPQTYKVDNKINQIFTSISSSDPLEQLIETLDEIKPKSVNMHKKTLIFCNTVKCCQFITLSLRERGYKIASLHGEMKFDERSKSLKELKENCNILVTTNMASRISFPFNIQNVISFNFPRNVSDYLHRAHSISSDSDGIVNSFFSKKHLRLLKDIHELSPCDNSIEYRNVNHKTVKLLHLHNKAFVNAAIKYKNMKIKKYGKVGLKLTHRRNLLSPKNKRIMKRFYLKDKAIKKMQFLKKRSILKKEYALPKIPDRILEMSDSQEFIRMKRSSDGFLQIIPKRRSRINASRDSEKEKSVPITGLPSYEDQNARKIPKYHRNMHF</sequence>
<keyword evidence="2 5" id="KW-0378">Hydrolase</keyword>
<comment type="similarity">
    <text evidence="5">Belongs to the DEAD box helicase family.</text>
</comment>
<evidence type="ECO:0000256" key="3">
    <source>
        <dbReference type="ARBA" id="ARBA00022840"/>
    </source>
</evidence>
<protein>
    <recommendedName>
        <fullName evidence="5">ATP-dependent RNA helicase</fullName>
        <ecNumber evidence="5">3.6.4.13</ecNumber>
    </recommendedName>
</protein>
<dbReference type="Proteomes" id="UP000031512">
    <property type="component" value="Unassembled WGS sequence"/>
</dbReference>
<dbReference type="PROSITE" id="PS51194">
    <property type="entry name" value="HELICASE_CTER"/>
    <property type="match status" value="1"/>
</dbReference>
<accession>L1LGN6</accession>
<keyword evidence="1 5" id="KW-0547">Nucleotide-binding</keyword>
<evidence type="ECO:0000256" key="1">
    <source>
        <dbReference type="ARBA" id="ARBA00022741"/>
    </source>
</evidence>
<evidence type="ECO:0000256" key="2">
    <source>
        <dbReference type="ARBA" id="ARBA00022801"/>
    </source>
</evidence>
<dbReference type="CDD" id="cd18787">
    <property type="entry name" value="SF2_C_DEAD"/>
    <property type="match status" value="1"/>
</dbReference>
<dbReference type="Pfam" id="PF00270">
    <property type="entry name" value="DEAD"/>
    <property type="match status" value="1"/>
</dbReference>
<dbReference type="GO" id="GO:0003723">
    <property type="term" value="F:RNA binding"/>
    <property type="evidence" value="ECO:0007669"/>
    <property type="project" value="UniProtKB-UniRule"/>
</dbReference>
<comment type="catalytic activity">
    <reaction evidence="5">
        <text>ATP + H2O = ADP + phosphate + H(+)</text>
        <dbReference type="Rhea" id="RHEA:13065"/>
        <dbReference type="ChEBI" id="CHEBI:15377"/>
        <dbReference type="ChEBI" id="CHEBI:15378"/>
        <dbReference type="ChEBI" id="CHEBI:30616"/>
        <dbReference type="ChEBI" id="CHEBI:43474"/>
        <dbReference type="ChEBI" id="CHEBI:456216"/>
        <dbReference type="EC" id="3.6.4.13"/>
    </reaction>
</comment>
<comment type="function">
    <text evidence="5">RNA helicase.</text>
</comment>
<evidence type="ECO:0000256" key="5">
    <source>
        <dbReference type="RuleBase" id="RU365068"/>
    </source>
</evidence>
<dbReference type="STRING" id="1537102.L1LGN6"/>
<dbReference type="GO" id="GO:0016787">
    <property type="term" value="F:hydrolase activity"/>
    <property type="evidence" value="ECO:0007669"/>
    <property type="project" value="UniProtKB-KW"/>
</dbReference>
<dbReference type="InterPro" id="IPR001650">
    <property type="entry name" value="Helicase_C-like"/>
</dbReference>